<evidence type="ECO:0000256" key="6">
    <source>
        <dbReference type="ARBA" id="ARBA00023295"/>
    </source>
</evidence>
<reference evidence="10 11" key="1">
    <citation type="submission" date="2021-01" db="EMBL/GenBank/DDBJ databases">
        <title>Roseomonas sp. nov, a bacterium isolated from an oil production mixture in Yumen Oilfield.</title>
        <authorList>
            <person name="Wu D."/>
        </authorList>
    </citation>
    <scope>NUCLEOTIDE SEQUENCE [LARGE SCALE GENOMIC DNA]</scope>
    <source>
        <strain evidence="10 11">ROY-5-3</strain>
    </source>
</reference>
<feature type="chain" id="PRO_5047173200" description="cellulase" evidence="9">
    <location>
        <begin position="25"/>
        <end position="371"/>
    </location>
</feature>
<dbReference type="EC" id="3.2.1.4" evidence="2"/>
<comment type="catalytic activity">
    <reaction evidence="1">
        <text>Endohydrolysis of (1-&gt;4)-beta-D-glucosidic linkages in cellulose, lichenin and cereal beta-D-glucans.</text>
        <dbReference type="EC" id="3.2.1.4"/>
    </reaction>
</comment>
<dbReference type="InterPro" id="IPR019834">
    <property type="entry name" value="Glyco_hydro_8_CS"/>
</dbReference>
<evidence type="ECO:0000256" key="5">
    <source>
        <dbReference type="ARBA" id="ARBA00023001"/>
    </source>
</evidence>
<accession>A0ABS6HEH9</accession>
<name>A0ABS6HEH9_9PROT</name>
<evidence type="ECO:0000313" key="11">
    <source>
        <dbReference type="Proteomes" id="UP000689967"/>
    </source>
</evidence>
<dbReference type="InterPro" id="IPR002037">
    <property type="entry name" value="Glyco_hydro_8"/>
</dbReference>
<keyword evidence="7" id="KW-0119">Carbohydrate metabolism</keyword>
<evidence type="ECO:0000256" key="2">
    <source>
        <dbReference type="ARBA" id="ARBA00012601"/>
    </source>
</evidence>
<dbReference type="Proteomes" id="UP000689967">
    <property type="component" value="Unassembled WGS sequence"/>
</dbReference>
<evidence type="ECO:0000256" key="4">
    <source>
        <dbReference type="ARBA" id="ARBA00022801"/>
    </source>
</evidence>
<keyword evidence="6" id="KW-0326">Glycosidase</keyword>
<keyword evidence="11" id="KW-1185">Reference proteome</keyword>
<keyword evidence="7" id="KW-0624">Polysaccharide degradation</keyword>
<protein>
    <recommendedName>
        <fullName evidence="2">cellulase</fullName>
        <ecNumber evidence="2">3.2.1.4</ecNumber>
    </recommendedName>
</protein>
<dbReference type="EMBL" id="JAERQM010000006">
    <property type="protein sequence ID" value="MBU8545891.1"/>
    <property type="molecule type" value="Genomic_DNA"/>
</dbReference>
<dbReference type="GO" id="GO:0016787">
    <property type="term" value="F:hydrolase activity"/>
    <property type="evidence" value="ECO:0007669"/>
    <property type="project" value="UniProtKB-KW"/>
</dbReference>
<gene>
    <name evidence="10" type="ORF">JJQ90_19365</name>
</gene>
<proteinExistence type="predicted"/>
<sequence length="371" mass="40874">MPRLARRALLALTTAALVLTPACGESWAPAPRAETEDDPAAAWHSFRDRFIATDGRVVDDGNGGISHSEGQGYAMLFAEAFDDRRSFERVLRWTRAHLRRPDGLYAWRFRPEAQPPVEDSNNATDGDLYIAWALLRAADRWQEASWRREGQRMAQTILQKLVVEVEGRTLLLPAAYGFVHPDRVVVNPSYYCFPALAALSRALPDRAWGRLIDDGQALLRGSCYGRWGLPADWVEIVRGRGGQAQPAAGWPARFSYDAVRVPLHLAWAGMGSEPALRASAQFWTGPWLSGRPAWADLLTGRIAPYSAPTGIEAVAEVTLASHQHRALARPLPGIARATDYYSAALSLLARLALRENPRNVIAEAARQGQPG</sequence>
<keyword evidence="3 9" id="KW-0732">Signal</keyword>
<comment type="caution">
    <text evidence="10">The sequence shown here is derived from an EMBL/GenBank/DDBJ whole genome shotgun (WGS) entry which is preliminary data.</text>
</comment>
<dbReference type="InterPro" id="IPR006311">
    <property type="entry name" value="TAT_signal"/>
</dbReference>
<organism evidence="10 11">
    <name type="scientific">Falsiroseomonas oleicola</name>
    <dbReference type="NCBI Taxonomy" id="2801474"/>
    <lineage>
        <taxon>Bacteria</taxon>
        <taxon>Pseudomonadati</taxon>
        <taxon>Pseudomonadota</taxon>
        <taxon>Alphaproteobacteria</taxon>
        <taxon>Acetobacterales</taxon>
        <taxon>Roseomonadaceae</taxon>
        <taxon>Falsiroseomonas</taxon>
    </lineage>
</organism>
<evidence type="ECO:0000256" key="9">
    <source>
        <dbReference type="SAM" id="SignalP"/>
    </source>
</evidence>
<feature type="signal peptide" evidence="9">
    <location>
        <begin position="1"/>
        <end position="24"/>
    </location>
</feature>
<evidence type="ECO:0000256" key="3">
    <source>
        <dbReference type="ARBA" id="ARBA00022729"/>
    </source>
</evidence>
<keyword evidence="4 10" id="KW-0378">Hydrolase</keyword>
<evidence type="ECO:0000256" key="1">
    <source>
        <dbReference type="ARBA" id="ARBA00000966"/>
    </source>
</evidence>
<evidence type="ECO:0000313" key="10">
    <source>
        <dbReference type="EMBL" id="MBU8545891.1"/>
    </source>
</evidence>
<keyword evidence="5" id="KW-0136">Cellulose degradation</keyword>
<dbReference type="PROSITE" id="PS00812">
    <property type="entry name" value="GLYCOSYL_HYDROL_F8"/>
    <property type="match status" value="1"/>
</dbReference>
<evidence type="ECO:0000256" key="7">
    <source>
        <dbReference type="ARBA" id="ARBA00023326"/>
    </source>
</evidence>
<evidence type="ECO:0000256" key="8">
    <source>
        <dbReference type="PROSITE-ProRule" id="PRU10058"/>
    </source>
</evidence>
<dbReference type="PROSITE" id="PS51318">
    <property type="entry name" value="TAT"/>
    <property type="match status" value="1"/>
</dbReference>
<feature type="active site" description="Nucleophile" evidence="8">
    <location>
        <position position="125"/>
    </location>
</feature>
<dbReference type="Pfam" id="PF01270">
    <property type="entry name" value="Glyco_hydro_8"/>
    <property type="match status" value="1"/>
</dbReference>